<keyword evidence="4" id="KW-1185">Reference proteome</keyword>
<accession>A0ABU5Q9E9</accession>
<keyword evidence="1" id="KW-0732">Signal</keyword>
<feature type="chain" id="PRO_5045844306" evidence="1">
    <location>
        <begin position="19"/>
        <end position="142"/>
    </location>
</feature>
<dbReference type="EMBL" id="JAYFUM010000010">
    <property type="protein sequence ID" value="MEA5139466.1"/>
    <property type="molecule type" value="Genomic_DNA"/>
</dbReference>
<dbReference type="RefSeq" id="WP_323296628.1">
    <property type="nucleotide sequence ID" value="NZ_JAYFUM010000010.1"/>
</dbReference>
<protein>
    <submittedName>
        <fullName evidence="3">Nuclear transport factor 2 family protein</fullName>
    </submittedName>
</protein>
<dbReference type="SUPFAM" id="SSF54427">
    <property type="entry name" value="NTF2-like"/>
    <property type="match status" value="1"/>
</dbReference>
<evidence type="ECO:0000256" key="1">
    <source>
        <dbReference type="SAM" id="SignalP"/>
    </source>
</evidence>
<evidence type="ECO:0000313" key="4">
    <source>
        <dbReference type="Proteomes" id="UP001302949"/>
    </source>
</evidence>
<name>A0ABU5Q9E9_9BACT</name>
<gene>
    <name evidence="3" type="ORF">VB248_09985</name>
</gene>
<evidence type="ECO:0000313" key="3">
    <source>
        <dbReference type="EMBL" id="MEA5139466.1"/>
    </source>
</evidence>
<dbReference type="Proteomes" id="UP001302949">
    <property type="component" value="Unassembled WGS sequence"/>
</dbReference>
<evidence type="ECO:0000259" key="2">
    <source>
        <dbReference type="Pfam" id="PF14534"/>
    </source>
</evidence>
<dbReference type="InterPro" id="IPR027843">
    <property type="entry name" value="DUF4440"/>
</dbReference>
<dbReference type="Pfam" id="PF14534">
    <property type="entry name" value="DUF4440"/>
    <property type="match status" value="1"/>
</dbReference>
<sequence length="142" mass="16177">MKKLLLLSLTFFALNAFAQSKQDRQIILNILDKQTKAWNDGDVSNFMKGYWESDSLMYIGKGGIKYGYEGTLASYRKNYPDKASMGTLKFDILHVNFLAKNTCLVVGKWHLARPEKGDIGGHFSLIWKKIKGKWQIIADHSS</sequence>
<reference evidence="3 4" key="1">
    <citation type="submission" date="2023-12" db="EMBL/GenBank/DDBJ databases">
        <title>Novel species of the genus Arcicella isolated from rivers.</title>
        <authorList>
            <person name="Lu H."/>
        </authorList>
    </citation>
    <scope>NUCLEOTIDE SEQUENCE [LARGE SCALE GENOMIC DNA]</scope>
    <source>
        <strain evidence="3 4">KCTC 23307</strain>
    </source>
</reference>
<comment type="caution">
    <text evidence="3">The sequence shown here is derived from an EMBL/GenBank/DDBJ whole genome shotgun (WGS) entry which is preliminary data.</text>
</comment>
<feature type="domain" description="DUF4440" evidence="2">
    <location>
        <begin position="30"/>
        <end position="136"/>
    </location>
</feature>
<organism evidence="3 4">
    <name type="scientific">Arcicella rigui</name>
    <dbReference type="NCBI Taxonomy" id="797020"/>
    <lineage>
        <taxon>Bacteria</taxon>
        <taxon>Pseudomonadati</taxon>
        <taxon>Bacteroidota</taxon>
        <taxon>Cytophagia</taxon>
        <taxon>Cytophagales</taxon>
        <taxon>Flectobacillaceae</taxon>
        <taxon>Arcicella</taxon>
    </lineage>
</organism>
<dbReference type="InterPro" id="IPR032710">
    <property type="entry name" value="NTF2-like_dom_sf"/>
</dbReference>
<proteinExistence type="predicted"/>
<dbReference type="Gene3D" id="3.10.450.50">
    <property type="match status" value="1"/>
</dbReference>
<feature type="signal peptide" evidence="1">
    <location>
        <begin position="1"/>
        <end position="18"/>
    </location>
</feature>